<dbReference type="PROSITE" id="PS50977">
    <property type="entry name" value="HTH_TETR_2"/>
    <property type="match status" value="1"/>
</dbReference>
<feature type="DNA-binding region" description="H-T-H motif" evidence="4">
    <location>
        <begin position="50"/>
        <end position="69"/>
    </location>
</feature>
<dbReference type="SUPFAM" id="SSF46689">
    <property type="entry name" value="Homeodomain-like"/>
    <property type="match status" value="1"/>
</dbReference>
<evidence type="ECO:0000256" key="4">
    <source>
        <dbReference type="PROSITE-ProRule" id="PRU00335"/>
    </source>
</evidence>
<evidence type="ECO:0000256" key="2">
    <source>
        <dbReference type="ARBA" id="ARBA00023125"/>
    </source>
</evidence>
<dbReference type="Gene3D" id="1.10.357.10">
    <property type="entry name" value="Tetracycline Repressor, domain 2"/>
    <property type="match status" value="1"/>
</dbReference>
<keyword evidence="3" id="KW-0804">Transcription</keyword>
<evidence type="ECO:0000313" key="8">
    <source>
        <dbReference type="Proteomes" id="UP001595844"/>
    </source>
</evidence>
<feature type="domain" description="HTH tetR-type" evidence="6">
    <location>
        <begin position="27"/>
        <end position="87"/>
    </location>
</feature>
<dbReference type="Proteomes" id="UP001595844">
    <property type="component" value="Unassembled WGS sequence"/>
</dbReference>
<evidence type="ECO:0000313" key="7">
    <source>
        <dbReference type="EMBL" id="MFC4377749.1"/>
    </source>
</evidence>
<dbReference type="InterPro" id="IPR001647">
    <property type="entry name" value="HTH_TetR"/>
</dbReference>
<reference evidence="8" key="1">
    <citation type="journal article" date="2019" name="Int. J. Syst. Evol. Microbiol.">
        <title>The Global Catalogue of Microorganisms (GCM) 10K type strain sequencing project: providing services to taxonomists for standard genome sequencing and annotation.</title>
        <authorList>
            <consortium name="The Broad Institute Genomics Platform"/>
            <consortium name="The Broad Institute Genome Sequencing Center for Infectious Disease"/>
            <person name="Wu L."/>
            <person name="Ma J."/>
        </authorList>
    </citation>
    <scope>NUCLEOTIDE SEQUENCE [LARGE SCALE GENOMIC DNA]</scope>
    <source>
        <strain evidence="8">IBRC-M 10490</strain>
    </source>
</reference>
<keyword evidence="8" id="KW-1185">Reference proteome</keyword>
<feature type="region of interest" description="Disordered" evidence="5">
    <location>
        <begin position="1"/>
        <end position="28"/>
    </location>
</feature>
<protein>
    <submittedName>
        <fullName evidence="7">TetR/AcrR family transcriptional regulator</fullName>
    </submittedName>
</protein>
<gene>
    <name evidence="7" type="ORF">ACFO5K_27090</name>
</gene>
<feature type="compositionally biased region" description="Basic residues" evidence="5">
    <location>
        <begin position="10"/>
        <end position="27"/>
    </location>
</feature>
<dbReference type="InterPro" id="IPR050109">
    <property type="entry name" value="HTH-type_TetR-like_transc_reg"/>
</dbReference>
<dbReference type="PANTHER" id="PTHR30055">
    <property type="entry name" value="HTH-TYPE TRANSCRIPTIONAL REGULATOR RUTR"/>
    <property type="match status" value="1"/>
</dbReference>
<keyword evidence="1" id="KW-0805">Transcription regulation</keyword>
<dbReference type="PANTHER" id="PTHR30055:SF234">
    <property type="entry name" value="HTH-TYPE TRANSCRIPTIONAL REGULATOR BETI"/>
    <property type="match status" value="1"/>
</dbReference>
<dbReference type="RefSeq" id="WP_378568745.1">
    <property type="nucleotide sequence ID" value="NZ_JBHSDL010000042.1"/>
</dbReference>
<sequence>MPAPEVPPRPRSKKAQSQRQGRGRTPRLSHDDWVDGALALLAREGTPAIRIPRLCAELGVTKGSFYWHFDDIEQLMKAMADRWRAVHTRALDELGALDSIPVEQRIEQMTTLLVDQRTWIVEATVREWARQDPTVSETVRSLDNKIFAILTETMTDLGFDATQARLRAGAMVYLGVGLIHGRESMPIPTPAEIRTVIDLLVTPPPADEETPGP</sequence>
<accession>A0ABV8VQ86</accession>
<dbReference type="InterPro" id="IPR009057">
    <property type="entry name" value="Homeodomain-like_sf"/>
</dbReference>
<name>A0ABV8VQ86_9NOCA</name>
<keyword evidence="2 4" id="KW-0238">DNA-binding</keyword>
<evidence type="ECO:0000256" key="1">
    <source>
        <dbReference type="ARBA" id="ARBA00023015"/>
    </source>
</evidence>
<organism evidence="7 8">
    <name type="scientific">Nocardia halotolerans</name>
    <dbReference type="NCBI Taxonomy" id="1755878"/>
    <lineage>
        <taxon>Bacteria</taxon>
        <taxon>Bacillati</taxon>
        <taxon>Actinomycetota</taxon>
        <taxon>Actinomycetes</taxon>
        <taxon>Mycobacteriales</taxon>
        <taxon>Nocardiaceae</taxon>
        <taxon>Nocardia</taxon>
    </lineage>
</organism>
<evidence type="ECO:0000256" key="3">
    <source>
        <dbReference type="ARBA" id="ARBA00023163"/>
    </source>
</evidence>
<proteinExistence type="predicted"/>
<evidence type="ECO:0000259" key="6">
    <source>
        <dbReference type="PROSITE" id="PS50977"/>
    </source>
</evidence>
<dbReference type="EMBL" id="JBHSDL010000042">
    <property type="protein sequence ID" value="MFC4377749.1"/>
    <property type="molecule type" value="Genomic_DNA"/>
</dbReference>
<evidence type="ECO:0000256" key="5">
    <source>
        <dbReference type="SAM" id="MobiDB-lite"/>
    </source>
</evidence>
<dbReference type="Pfam" id="PF00440">
    <property type="entry name" value="TetR_N"/>
    <property type="match status" value="1"/>
</dbReference>
<comment type="caution">
    <text evidence="7">The sequence shown here is derived from an EMBL/GenBank/DDBJ whole genome shotgun (WGS) entry which is preliminary data.</text>
</comment>